<keyword evidence="3" id="KW-0238">DNA-binding</keyword>
<evidence type="ECO:0000256" key="5">
    <source>
        <dbReference type="ARBA" id="ARBA00023242"/>
    </source>
</evidence>
<evidence type="ECO:0000256" key="3">
    <source>
        <dbReference type="ARBA" id="ARBA00023125"/>
    </source>
</evidence>
<evidence type="ECO:0000256" key="4">
    <source>
        <dbReference type="ARBA" id="ARBA00023163"/>
    </source>
</evidence>
<dbReference type="EMBL" id="OIVN01000202">
    <property type="protein sequence ID" value="SPC76151.1"/>
    <property type="molecule type" value="Genomic_DNA"/>
</dbReference>
<organism evidence="7">
    <name type="scientific">Fagus sylvatica</name>
    <name type="common">Beechnut</name>
    <dbReference type="NCBI Taxonomy" id="28930"/>
    <lineage>
        <taxon>Eukaryota</taxon>
        <taxon>Viridiplantae</taxon>
        <taxon>Streptophyta</taxon>
        <taxon>Embryophyta</taxon>
        <taxon>Tracheophyta</taxon>
        <taxon>Spermatophyta</taxon>
        <taxon>Magnoliopsida</taxon>
        <taxon>eudicotyledons</taxon>
        <taxon>Gunneridae</taxon>
        <taxon>Pentapetalae</taxon>
        <taxon>rosids</taxon>
        <taxon>fabids</taxon>
        <taxon>Fagales</taxon>
        <taxon>Fagaceae</taxon>
        <taxon>Fagus</taxon>
    </lineage>
</organism>
<reference evidence="7" key="1">
    <citation type="submission" date="2018-02" db="EMBL/GenBank/DDBJ databases">
        <authorList>
            <person name="Cohen D.B."/>
            <person name="Kent A.D."/>
        </authorList>
    </citation>
    <scope>NUCLEOTIDE SEQUENCE</scope>
</reference>
<keyword evidence="2" id="KW-0805">Transcription regulation</keyword>
<dbReference type="SUPFAM" id="SSF47459">
    <property type="entry name" value="HLH, helix-loop-helix DNA-binding domain"/>
    <property type="match status" value="1"/>
</dbReference>
<gene>
    <name evidence="7" type="ORF">FSB_LOCUS4033</name>
</gene>
<dbReference type="CDD" id="cd18914">
    <property type="entry name" value="bHLH_AtORG2_like"/>
    <property type="match status" value="1"/>
</dbReference>
<dbReference type="Pfam" id="PF00010">
    <property type="entry name" value="HLH"/>
    <property type="match status" value="1"/>
</dbReference>
<dbReference type="AlphaFoldDB" id="A0A2N9EN77"/>
<dbReference type="PANTHER" id="PTHR13935">
    <property type="entry name" value="ACHAETE-SCUTE TRANSCRIPTION FACTOR-RELATED"/>
    <property type="match status" value="1"/>
</dbReference>
<accession>A0A2N9EN77</accession>
<dbReference type="GO" id="GO:0000981">
    <property type="term" value="F:DNA-binding transcription factor activity, RNA polymerase II-specific"/>
    <property type="evidence" value="ECO:0007669"/>
    <property type="project" value="TreeGrafter"/>
</dbReference>
<dbReference type="GO" id="GO:0046983">
    <property type="term" value="F:protein dimerization activity"/>
    <property type="evidence" value="ECO:0007669"/>
    <property type="project" value="InterPro"/>
</dbReference>
<evidence type="ECO:0000256" key="2">
    <source>
        <dbReference type="ARBA" id="ARBA00023015"/>
    </source>
</evidence>
<proteinExistence type="predicted"/>
<evidence type="ECO:0000259" key="6">
    <source>
        <dbReference type="PROSITE" id="PS50888"/>
    </source>
</evidence>
<dbReference type="PROSITE" id="PS50888">
    <property type="entry name" value="BHLH"/>
    <property type="match status" value="1"/>
</dbReference>
<dbReference type="InterPro" id="IPR011598">
    <property type="entry name" value="bHLH_dom"/>
</dbReference>
<dbReference type="GO" id="GO:0090575">
    <property type="term" value="C:RNA polymerase II transcription regulator complex"/>
    <property type="evidence" value="ECO:0007669"/>
    <property type="project" value="TreeGrafter"/>
</dbReference>
<dbReference type="Gene3D" id="4.10.280.10">
    <property type="entry name" value="Helix-loop-helix DNA-binding domain"/>
    <property type="match status" value="1"/>
</dbReference>
<comment type="subcellular location">
    <subcellularLocation>
        <location evidence="1">Nucleus</location>
    </subcellularLocation>
</comment>
<name>A0A2N9EN77_FAGSY</name>
<feature type="domain" description="BHLH" evidence="6">
    <location>
        <begin position="64"/>
        <end position="116"/>
    </location>
</feature>
<protein>
    <recommendedName>
        <fullName evidence="6">BHLH domain-containing protein</fullName>
    </recommendedName>
</protein>
<evidence type="ECO:0000256" key="1">
    <source>
        <dbReference type="ARBA" id="ARBA00004123"/>
    </source>
</evidence>
<dbReference type="InterPro" id="IPR036638">
    <property type="entry name" value="HLH_DNA-bd_sf"/>
</dbReference>
<sequence>MFTFPQSDELVWQFSPIPHQEDIIPQDLIPDQASLWGSDFANNMGKDLTYQIQHNDEANTINNTKKIMRRDTERQRRKKMAMLNASLRSLLPIEMIKGKRSVTDHMDEAFNYINYLKNKIEELSGRRNELKKLSNLSVLSPGNERVIVHPIRDGVEILVSSNVNEGLLPSEVLEILLNEGLGVERYLSTRANERLCYTIISQGNDLECLDLSGLQQKLNDLILSSRYLYESDIISTC</sequence>
<keyword evidence="5" id="KW-0539">Nucleus</keyword>
<dbReference type="GO" id="GO:0000977">
    <property type="term" value="F:RNA polymerase II transcription regulatory region sequence-specific DNA binding"/>
    <property type="evidence" value="ECO:0007669"/>
    <property type="project" value="TreeGrafter"/>
</dbReference>
<dbReference type="PANTHER" id="PTHR13935:SF106">
    <property type="entry name" value="ACHAETE-SCUTE COMPLEX PROTEIN T5-RELATED"/>
    <property type="match status" value="1"/>
</dbReference>
<evidence type="ECO:0000313" key="7">
    <source>
        <dbReference type="EMBL" id="SPC76151.1"/>
    </source>
</evidence>
<keyword evidence="4" id="KW-0804">Transcription</keyword>
<dbReference type="InterPro" id="IPR015660">
    <property type="entry name" value="MASH1/Ascl1a-like"/>
</dbReference>